<dbReference type="Pfam" id="PF13672">
    <property type="entry name" value="PP2C_2"/>
    <property type="match status" value="1"/>
</dbReference>
<dbReference type="Gene3D" id="3.60.40.10">
    <property type="entry name" value="PPM-type phosphatase domain"/>
    <property type="match status" value="1"/>
</dbReference>
<name>X0SN84_9ZZZZ</name>
<organism evidence="2">
    <name type="scientific">marine sediment metagenome</name>
    <dbReference type="NCBI Taxonomy" id="412755"/>
    <lineage>
        <taxon>unclassified sequences</taxon>
        <taxon>metagenomes</taxon>
        <taxon>ecological metagenomes</taxon>
    </lineage>
</organism>
<comment type="caution">
    <text evidence="2">The sequence shown here is derived from an EMBL/GenBank/DDBJ whole genome shotgun (WGS) entry which is preliminary data.</text>
</comment>
<dbReference type="InterPro" id="IPR015655">
    <property type="entry name" value="PP2C"/>
</dbReference>
<dbReference type="PANTHER" id="PTHR13832:SF860">
    <property type="entry name" value="PROTEIN PHOSPHATASE PHPP"/>
    <property type="match status" value="1"/>
</dbReference>
<reference evidence="2" key="1">
    <citation type="journal article" date="2014" name="Front. Microbiol.">
        <title>High frequency of phylogenetically diverse reductive dehalogenase-homologous genes in deep subseafloor sedimentary metagenomes.</title>
        <authorList>
            <person name="Kawai M."/>
            <person name="Futagami T."/>
            <person name="Toyoda A."/>
            <person name="Takaki Y."/>
            <person name="Nishi S."/>
            <person name="Hori S."/>
            <person name="Arai W."/>
            <person name="Tsubouchi T."/>
            <person name="Morono Y."/>
            <person name="Uchiyama I."/>
            <person name="Ito T."/>
            <person name="Fujiyama A."/>
            <person name="Inagaki F."/>
            <person name="Takami H."/>
        </authorList>
    </citation>
    <scope>NUCLEOTIDE SEQUENCE</scope>
    <source>
        <strain evidence="2">Expedition CK06-06</strain>
    </source>
</reference>
<dbReference type="PROSITE" id="PS51746">
    <property type="entry name" value="PPM_2"/>
    <property type="match status" value="1"/>
</dbReference>
<dbReference type="SMART" id="SM00331">
    <property type="entry name" value="PP2C_SIG"/>
    <property type="match status" value="1"/>
</dbReference>
<accession>X0SN84</accession>
<dbReference type="InterPro" id="IPR036457">
    <property type="entry name" value="PPM-type-like_dom_sf"/>
</dbReference>
<dbReference type="AlphaFoldDB" id="X0SN84"/>
<proteinExistence type="predicted"/>
<dbReference type="InterPro" id="IPR001932">
    <property type="entry name" value="PPM-type_phosphatase-like_dom"/>
</dbReference>
<dbReference type="CDD" id="cd00143">
    <property type="entry name" value="PP2Cc"/>
    <property type="match status" value="1"/>
</dbReference>
<protein>
    <recommendedName>
        <fullName evidence="1">PPM-type phosphatase domain-containing protein</fullName>
    </recommendedName>
</protein>
<dbReference type="SMART" id="SM00332">
    <property type="entry name" value="PP2Cc"/>
    <property type="match status" value="1"/>
</dbReference>
<dbReference type="PANTHER" id="PTHR13832">
    <property type="entry name" value="PROTEIN PHOSPHATASE 2C"/>
    <property type="match status" value="1"/>
</dbReference>
<evidence type="ECO:0000313" key="2">
    <source>
        <dbReference type="EMBL" id="GAF76596.1"/>
    </source>
</evidence>
<gene>
    <name evidence="2" type="ORF">S01H1_05845</name>
</gene>
<dbReference type="GO" id="GO:0004722">
    <property type="term" value="F:protein serine/threonine phosphatase activity"/>
    <property type="evidence" value="ECO:0007669"/>
    <property type="project" value="InterPro"/>
</dbReference>
<feature type="domain" description="PPM-type phosphatase" evidence="1">
    <location>
        <begin position="5"/>
        <end position="240"/>
    </location>
</feature>
<evidence type="ECO:0000259" key="1">
    <source>
        <dbReference type="PROSITE" id="PS51746"/>
    </source>
</evidence>
<sequence>MILDSYGLSDIGKKRAKNEDVIKTLDDHNFFAIADGMGGHKAGEIAAKEAIEEICDYIETLFSPKTKVPQDKVVKHINFAIEKANQKVFYLSQNIQSFRGMGTTICCLYFNNNIVTYAHVGDSRIYLFRDNKLKQLTQDHSLLKKLSLDEKIKDPNKYKNIITKAIGTHFFIKPALNFENFYKKDLYFMCTDGLSDFLSEMEIQDILKMEKSKKTISKKLIDTAKKNGSNDNISTLLIEVK</sequence>
<dbReference type="SUPFAM" id="SSF81606">
    <property type="entry name" value="PP2C-like"/>
    <property type="match status" value="1"/>
</dbReference>
<dbReference type="EMBL" id="BARS01003037">
    <property type="protein sequence ID" value="GAF76596.1"/>
    <property type="molecule type" value="Genomic_DNA"/>
</dbReference>